<evidence type="ECO:0000313" key="3">
    <source>
        <dbReference type="EMBL" id="PZW48097.1"/>
    </source>
</evidence>
<proteinExistence type="inferred from homology"/>
<keyword evidence="2" id="KW-0560">Oxidoreductase</keyword>
<dbReference type="PANTHER" id="PTHR11091">
    <property type="entry name" value="OXIDOREDUCTASE-RELATED"/>
    <property type="match status" value="1"/>
</dbReference>
<dbReference type="Proteomes" id="UP000249688">
    <property type="component" value="Unassembled WGS sequence"/>
</dbReference>
<dbReference type="AlphaFoldDB" id="A0A2W7IM09"/>
<dbReference type="InterPro" id="IPR043144">
    <property type="entry name" value="Mal/L-sulf/L-lact_DH-like_ah"/>
</dbReference>
<dbReference type="SUPFAM" id="SSF89733">
    <property type="entry name" value="L-sulfolactate dehydrogenase-like"/>
    <property type="match status" value="1"/>
</dbReference>
<dbReference type="Gene3D" id="1.10.1530.10">
    <property type="match status" value="1"/>
</dbReference>
<keyword evidence="4" id="KW-1185">Reference proteome</keyword>
<dbReference type="Gene3D" id="3.30.1370.60">
    <property type="entry name" value="Hypothetical oxidoreductase yiak, domain 2"/>
    <property type="match status" value="1"/>
</dbReference>
<dbReference type="Pfam" id="PF02615">
    <property type="entry name" value="Ldh_2"/>
    <property type="match status" value="1"/>
</dbReference>
<evidence type="ECO:0000256" key="1">
    <source>
        <dbReference type="ARBA" id="ARBA00006056"/>
    </source>
</evidence>
<sequence>MDGKPNAPGTVMARAEDVRAQIHSILLAWGMAADLAETTTDAMVETDLLGVDSHGISMLMGYETHWRAGKLDLTARPKVVRETPCMALLDAGAGLGHPVSTMAMTMAVDKALQVGMAVVGVRNSHHFGAAGVYARIAARRGAIGMVTSATRGVAMVPTNAGVPVLGTNPIAFAAPTQRNLPFVLDMATTTVASGKVKVYHLNDKPLPDGWVVDGQGRSITDPHEAHRQVTARPEGGITPLGGTADMASHKGYGLAMMAHILGGTLTGASFSPIRNRTQTGTAPDDLGHFFMAIDPRAFRDEGAFEADLNDVIDELHATPPAQPGGKVLVAGDPEEAARIRRLKDGIPIPAMLGAQLREICDRCGVPFLLG</sequence>
<evidence type="ECO:0000256" key="2">
    <source>
        <dbReference type="ARBA" id="ARBA00023002"/>
    </source>
</evidence>
<dbReference type="GO" id="GO:0016491">
    <property type="term" value="F:oxidoreductase activity"/>
    <property type="evidence" value="ECO:0007669"/>
    <property type="project" value="UniProtKB-KW"/>
</dbReference>
<gene>
    <name evidence="3" type="ORF">C8P66_106101</name>
</gene>
<accession>A0A2W7IM09</accession>
<dbReference type="InterPro" id="IPR003767">
    <property type="entry name" value="Malate/L-lactate_DH-like"/>
</dbReference>
<reference evidence="3 4" key="1">
    <citation type="submission" date="2018-06" db="EMBL/GenBank/DDBJ databases">
        <title>Genomic Encyclopedia of Archaeal and Bacterial Type Strains, Phase II (KMG-II): from individual species to whole genera.</title>
        <authorList>
            <person name="Goeker M."/>
        </authorList>
    </citation>
    <scope>NUCLEOTIDE SEQUENCE [LARGE SCALE GENOMIC DNA]</scope>
    <source>
        <strain evidence="3 4">DSM 24525</strain>
    </source>
</reference>
<dbReference type="InterPro" id="IPR043143">
    <property type="entry name" value="Mal/L-sulf/L-lact_DH-like_NADP"/>
</dbReference>
<name>A0A2W7IM09_9PROT</name>
<dbReference type="EMBL" id="QKYU01000006">
    <property type="protein sequence ID" value="PZW48097.1"/>
    <property type="molecule type" value="Genomic_DNA"/>
</dbReference>
<comment type="similarity">
    <text evidence="1">Belongs to the LDH2/MDH2 oxidoreductase family.</text>
</comment>
<organism evidence="3 4">
    <name type="scientific">Humitalea rosea</name>
    <dbReference type="NCBI Taxonomy" id="990373"/>
    <lineage>
        <taxon>Bacteria</taxon>
        <taxon>Pseudomonadati</taxon>
        <taxon>Pseudomonadota</taxon>
        <taxon>Alphaproteobacteria</taxon>
        <taxon>Acetobacterales</taxon>
        <taxon>Roseomonadaceae</taxon>
        <taxon>Humitalea</taxon>
    </lineage>
</organism>
<comment type="caution">
    <text evidence="3">The sequence shown here is derived from an EMBL/GenBank/DDBJ whole genome shotgun (WGS) entry which is preliminary data.</text>
</comment>
<dbReference type="InterPro" id="IPR036111">
    <property type="entry name" value="Mal/L-sulfo/L-lacto_DH-like_sf"/>
</dbReference>
<evidence type="ECO:0000313" key="4">
    <source>
        <dbReference type="Proteomes" id="UP000249688"/>
    </source>
</evidence>
<dbReference type="RefSeq" id="WP_211314061.1">
    <property type="nucleotide sequence ID" value="NZ_QKYU01000006.1"/>
</dbReference>
<dbReference type="PANTHER" id="PTHR11091:SF0">
    <property type="entry name" value="MALATE DEHYDROGENASE"/>
    <property type="match status" value="1"/>
</dbReference>
<protein>
    <submittedName>
        <fullName evidence="3">LDH2 family malate/lactate/ureidoglycolate dehydrogenase</fullName>
    </submittedName>
</protein>